<keyword evidence="10" id="KW-1185">Reference proteome</keyword>
<evidence type="ECO:0000313" key="9">
    <source>
        <dbReference type="EMBL" id="WAJ70093.1"/>
    </source>
</evidence>
<feature type="domain" description="Tetrapyrrole methylase" evidence="7">
    <location>
        <begin position="6"/>
        <end position="204"/>
    </location>
</feature>
<dbReference type="PANTHER" id="PTHR46111">
    <property type="entry name" value="RIBOSOMAL RNA SMALL SUBUNIT METHYLTRANSFERASE I"/>
    <property type="match status" value="1"/>
</dbReference>
<dbReference type="InterPro" id="IPR014777">
    <property type="entry name" value="4pyrrole_Mease_sub1"/>
</dbReference>
<proteinExistence type="inferred from homology"/>
<gene>
    <name evidence="6 9" type="primary">rsmI</name>
    <name evidence="9" type="ORF">OLW01_13260</name>
</gene>
<dbReference type="EC" id="2.1.1.198" evidence="6"/>
<evidence type="ECO:0000313" key="10">
    <source>
        <dbReference type="Proteomes" id="UP001163726"/>
    </source>
</evidence>
<dbReference type="InterPro" id="IPR000878">
    <property type="entry name" value="4pyrrol_Mease"/>
</dbReference>
<dbReference type="Gene3D" id="3.30.950.10">
    <property type="entry name" value="Methyltransferase, Cobalt-precorrin-4 Transmethylase, Domain 2"/>
    <property type="match status" value="1"/>
</dbReference>
<dbReference type="PANTHER" id="PTHR46111:SF1">
    <property type="entry name" value="RIBOSOMAL RNA SMALL SUBUNIT METHYLTRANSFERASE I"/>
    <property type="match status" value="1"/>
</dbReference>
<dbReference type="Pfam" id="PF23016">
    <property type="entry name" value="RsmI_C"/>
    <property type="match status" value="1"/>
</dbReference>
<feature type="domain" description="RsmI HTH" evidence="8">
    <location>
        <begin position="235"/>
        <end position="276"/>
    </location>
</feature>
<keyword evidence="4 6" id="KW-0808">Transferase</keyword>
<protein>
    <recommendedName>
        <fullName evidence="6">Ribosomal RNA small subunit methyltransferase I</fullName>
        <ecNumber evidence="6">2.1.1.198</ecNumber>
    </recommendedName>
    <alternativeName>
        <fullName evidence="6">16S rRNA 2'-O-ribose C1402 methyltransferase</fullName>
    </alternativeName>
    <alternativeName>
        <fullName evidence="6">rRNA (cytidine-2'-O-)-methyltransferase RsmI</fullName>
    </alternativeName>
</protein>
<evidence type="ECO:0000256" key="1">
    <source>
        <dbReference type="ARBA" id="ARBA00022490"/>
    </source>
</evidence>
<dbReference type="SUPFAM" id="SSF53790">
    <property type="entry name" value="Tetrapyrrole methylase"/>
    <property type="match status" value="1"/>
</dbReference>
<comment type="catalytic activity">
    <reaction evidence="6">
        <text>cytidine(1402) in 16S rRNA + S-adenosyl-L-methionine = 2'-O-methylcytidine(1402) in 16S rRNA + S-adenosyl-L-homocysteine + H(+)</text>
        <dbReference type="Rhea" id="RHEA:42924"/>
        <dbReference type="Rhea" id="RHEA-COMP:10285"/>
        <dbReference type="Rhea" id="RHEA-COMP:10286"/>
        <dbReference type="ChEBI" id="CHEBI:15378"/>
        <dbReference type="ChEBI" id="CHEBI:57856"/>
        <dbReference type="ChEBI" id="CHEBI:59789"/>
        <dbReference type="ChEBI" id="CHEBI:74495"/>
        <dbReference type="ChEBI" id="CHEBI:82748"/>
        <dbReference type="EC" id="2.1.1.198"/>
    </reaction>
</comment>
<evidence type="ECO:0000256" key="4">
    <source>
        <dbReference type="ARBA" id="ARBA00022679"/>
    </source>
</evidence>
<evidence type="ECO:0000256" key="5">
    <source>
        <dbReference type="ARBA" id="ARBA00022691"/>
    </source>
</evidence>
<comment type="subcellular location">
    <subcellularLocation>
        <location evidence="6">Cytoplasm</location>
    </subcellularLocation>
</comment>
<dbReference type="GO" id="GO:0032259">
    <property type="term" value="P:methylation"/>
    <property type="evidence" value="ECO:0007669"/>
    <property type="project" value="UniProtKB-KW"/>
</dbReference>
<sequence>MTPPGKLYVVATPIGNLEDITQRALSTLQQVDFIAAEDTRNASRLLNHFSIKKKCIAYHDHNENSQSGKLIEQLIAGQNIALISDAGTPLINDPGYHLVKQCREQGINVVPIPGACAIIAALSAAGVATDQFYFGGFVPAKQQARLAVFKKLTEQTFTSVYYESTHRIIASLTDLQTSMGEQQQIVIGRELTKTFETFFAGTVAKTLDWIQADRNQQKGEFVLIIAGVEQNSEIDQKSMALLAKLKAYMPLKAAAGIVSETYGVNKKALYQAGIELD</sequence>
<evidence type="ECO:0000259" key="8">
    <source>
        <dbReference type="Pfam" id="PF23016"/>
    </source>
</evidence>
<keyword evidence="1 6" id="KW-0963">Cytoplasm</keyword>
<keyword evidence="5 6" id="KW-0949">S-adenosyl-L-methionine</keyword>
<name>A0ABY7AKQ5_9ALTE</name>
<dbReference type="GO" id="GO:0008168">
    <property type="term" value="F:methyltransferase activity"/>
    <property type="evidence" value="ECO:0007669"/>
    <property type="project" value="UniProtKB-KW"/>
</dbReference>
<dbReference type="InterPro" id="IPR008189">
    <property type="entry name" value="rRNA_ssu_MeTfrase_I"/>
</dbReference>
<evidence type="ECO:0000259" key="7">
    <source>
        <dbReference type="Pfam" id="PF00590"/>
    </source>
</evidence>
<dbReference type="HAMAP" id="MF_01877">
    <property type="entry name" value="16SrRNA_methyltr_I"/>
    <property type="match status" value="1"/>
</dbReference>
<dbReference type="InterPro" id="IPR018063">
    <property type="entry name" value="SAM_MeTrfase_RsmI_CS"/>
</dbReference>
<evidence type="ECO:0000256" key="6">
    <source>
        <dbReference type="HAMAP-Rule" id="MF_01877"/>
    </source>
</evidence>
<dbReference type="EMBL" id="CP109965">
    <property type="protein sequence ID" value="WAJ70093.1"/>
    <property type="molecule type" value="Genomic_DNA"/>
</dbReference>
<evidence type="ECO:0000256" key="2">
    <source>
        <dbReference type="ARBA" id="ARBA00022552"/>
    </source>
</evidence>
<dbReference type="InterPro" id="IPR014776">
    <property type="entry name" value="4pyrrole_Mease_sub2"/>
</dbReference>
<dbReference type="PIRSF" id="PIRSF005917">
    <property type="entry name" value="MTase_YraL"/>
    <property type="match status" value="1"/>
</dbReference>
<dbReference type="InterPro" id="IPR053910">
    <property type="entry name" value="RsmI_HTH"/>
</dbReference>
<organism evidence="9 10">
    <name type="scientific">Catenovulum adriaticum</name>
    <dbReference type="NCBI Taxonomy" id="2984846"/>
    <lineage>
        <taxon>Bacteria</taxon>
        <taxon>Pseudomonadati</taxon>
        <taxon>Pseudomonadota</taxon>
        <taxon>Gammaproteobacteria</taxon>
        <taxon>Alteromonadales</taxon>
        <taxon>Alteromonadaceae</taxon>
        <taxon>Catenovulum</taxon>
    </lineage>
</organism>
<dbReference type="Proteomes" id="UP001163726">
    <property type="component" value="Chromosome"/>
</dbReference>
<keyword evidence="2 6" id="KW-0698">rRNA processing</keyword>
<keyword evidence="3 6" id="KW-0489">Methyltransferase</keyword>
<comment type="similarity">
    <text evidence="6">Belongs to the methyltransferase superfamily. RsmI family.</text>
</comment>
<evidence type="ECO:0000256" key="3">
    <source>
        <dbReference type="ARBA" id="ARBA00022603"/>
    </source>
</evidence>
<dbReference type="NCBIfam" id="TIGR00096">
    <property type="entry name" value="16S rRNA (cytidine(1402)-2'-O)-methyltransferase"/>
    <property type="match status" value="1"/>
</dbReference>
<dbReference type="InterPro" id="IPR035996">
    <property type="entry name" value="4pyrrol_Methylase_sf"/>
</dbReference>
<accession>A0ABY7AKQ5</accession>
<dbReference type="Gene3D" id="3.40.1010.10">
    <property type="entry name" value="Cobalt-precorrin-4 Transmethylase, Domain 1"/>
    <property type="match status" value="1"/>
</dbReference>
<dbReference type="Pfam" id="PF00590">
    <property type="entry name" value="TP_methylase"/>
    <property type="match status" value="1"/>
</dbReference>
<dbReference type="CDD" id="cd11648">
    <property type="entry name" value="RsmI"/>
    <property type="match status" value="1"/>
</dbReference>
<reference evidence="9" key="1">
    <citation type="submission" date="2022-10" db="EMBL/GenBank/DDBJ databases">
        <title>Catenovulum adriacola sp. nov. isolated in the Harbour of Susak.</title>
        <authorList>
            <person name="Schoch T."/>
            <person name="Reich S.J."/>
            <person name="Stoeferle S."/>
            <person name="Flaiz M."/>
            <person name="Kazda M."/>
            <person name="Riedel C.U."/>
            <person name="Duerre P."/>
        </authorList>
    </citation>
    <scope>NUCLEOTIDE SEQUENCE</scope>
    <source>
        <strain evidence="9">TS8</strain>
    </source>
</reference>
<comment type="function">
    <text evidence="6">Catalyzes the 2'-O-methylation of the ribose of cytidine 1402 (C1402) in 16S rRNA.</text>
</comment>
<dbReference type="RefSeq" id="WP_268074393.1">
    <property type="nucleotide sequence ID" value="NZ_CP109965.1"/>
</dbReference>
<dbReference type="PROSITE" id="PS01296">
    <property type="entry name" value="RSMI"/>
    <property type="match status" value="1"/>
</dbReference>